<reference evidence="2 3" key="1">
    <citation type="submission" date="2017-05" db="EMBL/GenBank/DDBJ databases">
        <title>Thiocyanate degradation by Thiohalobacter thiocyanaticus FOKN1.</title>
        <authorList>
            <person name="Oshiki M."/>
            <person name="Fukushima T."/>
            <person name="Kawano S."/>
            <person name="Nakagawa J."/>
        </authorList>
    </citation>
    <scope>NUCLEOTIDE SEQUENCE [LARGE SCALE GENOMIC DNA]</scope>
    <source>
        <strain evidence="2 3">FOKN1</strain>
    </source>
</reference>
<dbReference type="KEGG" id="ttc:FOKN1_1505"/>
<gene>
    <name evidence="2" type="ORF">FOKN1_1505</name>
</gene>
<name>A0A1Z4VQJ4_9GAMM</name>
<dbReference type="Proteomes" id="UP000218765">
    <property type="component" value="Chromosome"/>
</dbReference>
<feature type="compositionally biased region" description="Basic and acidic residues" evidence="1">
    <location>
        <begin position="19"/>
        <end position="61"/>
    </location>
</feature>
<accession>A0A1Z4VQJ4</accession>
<feature type="region of interest" description="Disordered" evidence="1">
    <location>
        <begin position="1"/>
        <end position="61"/>
    </location>
</feature>
<dbReference type="GO" id="GO:0000428">
    <property type="term" value="C:DNA-directed RNA polymerase complex"/>
    <property type="evidence" value="ECO:0007669"/>
    <property type="project" value="UniProtKB-KW"/>
</dbReference>
<sequence length="61" mass="7124">MKMADIGRLPSPSPFERVQPGERIKERDGSGKRRDKNANRSRDKQDRRRDGDDGHRIDEYA</sequence>
<protein>
    <submittedName>
        <fullName evidence="2">DNA-directed RNA polymerase</fullName>
    </submittedName>
</protein>
<organism evidence="2 3">
    <name type="scientific">Thiohalobacter thiocyanaticus</name>
    <dbReference type="NCBI Taxonomy" id="585455"/>
    <lineage>
        <taxon>Bacteria</taxon>
        <taxon>Pseudomonadati</taxon>
        <taxon>Pseudomonadota</taxon>
        <taxon>Gammaproteobacteria</taxon>
        <taxon>Thiohalobacterales</taxon>
        <taxon>Thiohalobacteraceae</taxon>
        <taxon>Thiohalobacter</taxon>
    </lineage>
</organism>
<keyword evidence="2" id="KW-0240">DNA-directed RNA polymerase</keyword>
<proteinExistence type="predicted"/>
<keyword evidence="3" id="KW-1185">Reference proteome</keyword>
<evidence type="ECO:0000256" key="1">
    <source>
        <dbReference type="SAM" id="MobiDB-lite"/>
    </source>
</evidence>
<evidence type="ECO:0000313" key="3">
    <source>
        <dbReference type="Proteomes" id="UP000218765"/>
    </source>
</evidence>
<dbReference type="AlphaFoldDB" id="A0A1Z4VQJ4"/>
<dbReference type="EMBL" id="AP018052">
    <property type="protein sequence ID" value="BAZ93901.1"/>
    <property type="molecule type" value="Genomic_DNA"/>
</dbReference>
<evidence type="ECO:0000313" key="2">
    <source>
        <dbReference type="EMBL" id="BAZ93901.1"/>
    </source>
</evidence>
<dbReference type="RefSeq" id="WP_096366051.1">
    <property type="nucleotide sequence ID" value="NZ_AP018052.1"/>
</dbReference>
<keyword evidence="2" id="KW-0804">Transcription</keyword>